<organism evidence="1 2">
    <name type="scientific">Candidozyma auris</name>
    <name type="common">Yeast</name>
    <name type="synonym">Candida auris</name>
    <dbReference type="NCBI Taxonomy" id="498019"/>
    <lineage>
        <taxon>Eukaryota</taxon>
        <taxon>Fungi</taxon>
        <taxon>Dikarya</taxon>
        <taxon>Ascomycota</taxon>
        <taxon>Saccharomycotina</taxon>
        <taxon>Pichiomycetes</taxon>
        <taxon>Metschnikowiaceae</taxon>
        <taxon>Candidozyma</taxon>
    </lineage>
</organism>
<name>A0A0L0NU62_CANAR</name>
<proteinExistence type="predicted"/>
<sequence>MYFAKGACKVFVWSISSFASDNGTQEFTPKAGATRHGIAISSFENFFGNANEEDIVRVDHCVRKDLLLRITLG</sequence>
<dbReference type="EMBL" id="LGST01000043">
    <property type="protein sequence ID" value="KND97215.1"/>
    <property type="molecule type" value="Genomic_DNA"/>
</dbReference>
<reference evidence="2" key="1">
    <citation type="journal article" date="2015" name="BMC Genomics">
        <title>Draft genome of a commonly misdiagnosed multidrug resistant pathogen Candida auris.</title>
        <authorList>
            <person name="Chatterjee S."/>
            <person name="Alampalli S.V."/>
            <person name="Nageshan R.K."/>
            <person name="Chettiar S.T."/>
            <person name="Joshi S."/>
            <person name="Tatu U.S."/>
        </authorList>
    </citation>
    <scope>NUCLEOTIDE SEQUENCE [LARGE SCALE GENOMIC DNA]</scope>
    <source>
        <strain evidence="2">6684</strain>
    </source>
</reference>
<protein>
    <submittedName>
        <fullName evidence="1">Uncharacterized protein</fullName>
    </submittedName>
</protein>
<dbReference type="Proteomes" id="UP000037122">
    <property type="component" value="Unassembled WGS sequence"/>
</dbReference>
<evidence type="ECO:0000313" key="2">
    <source>
        <dbReference type="Proteomes" id="UP000037122"/>
    </source>
</evidence>
<dbReference type="VEuPathDB" id="FungiDB:QG37_06430"/>
<dbReference type="AlphaFoldDB" id="A0A0L0NU62"/>
<accession>A0A0L0NU62</accession>
<evidence type="ECO:0000313" key="1">
    <source>
        <dbReference type="EMBL" id="KND97215.1"/>
    </source>
</evidence>
<comment type="caution">
    <text evidence="1">The sequence shown here is derived from an EMBL/GenBank/DDBJ whole genome shotgun (WGS) entry which is preliminary data.</text>
</comment>
<gene>
    <name evidence="1" type="ORF">QG37_06430</name>
</gene>